<comment type="caution">
    <text evidence="2">The sequence shown here is derived from an EMBL/GenBank/DDBJ whole genome shotgun (WGS) entry which is preliminary data.</text>
</comment>
<feature type="region of interest" description="Disordered" evidence="1">
    <location>
        <begin position="53"/>
        <end position="103"/>
    </location>
</feature>
<dbReference type="InterPro" id="IPR046165">
    <property type="entry name" value="DUF6167"/>
</dbReference>
<evidence type="ECO:0008006" key="4">
    <source>
        <dbReference type="Google" id="ProtNLM"/>
    </source>
</evidence>
<gene>
    <name evidence="2" type="ORF">GCM10023340_34920</name>
</gene>
<dbReference type="EMBL" id="BAABKG010000004">
    <property type="protein sequence ID" value="GAA5153223.1"/>
    <property type="molecule type" value="Genomic_DNA"/>
</dbReference>
<reference evidence="3" key="1">
    <citation type="journal article" date="2019" name="Int. J. Syst. Evol. Microbiol.">
        <title>The Global Catalogue of Microorganisms (GCM) 10K type strain sequencing project: providing services to taxonomists for standard genome sequencing and annotation.</title>
        <authorList>
            <consortium name="The Broad Institute Genomics Platform"/>
            <consortium name="The Broad Institute Genome Sequencing Center for Infectious Disease"/>
            <person name="Wu L."/>
            <person name="Ma J."/>
        </authorList>
    </citation>
    <scope>NUCLEOTIDE SEQUENCE [LARGE SCALE GENOMIC DNA]</scope>
    <source>
        <strain evidence="3">JCM 18459</strain>
    </source>
</reference>
<feature type="compositionally biased region" description="Basic and acidic residues" evidence="1">
    <location>
        <begin position="53"/>
        <end position="66"/>
    </location>
</feature>
<organism evidence="2 3">
    <name type="scientific">Nocardioides marinquilinus</name>
    <dbReference type="NCBI Taxonomy" id="1210400"/>
    <lineage>
        <taxon>Bacteria</taxon>
        <taxon>Bacillati</taxon>
        <taxon>Actinomycetota</taxon>
        <taxon>Actinomycetes</taxon>
        <taxon>Propionibacteriales</taxon>
        <taxon>Nocardioidaceae</taxon>
        <taxon>Nocardioides</taxon>
    </lineage>
</organism>
<feature type="compositionally biased region" description="Basic and acidic residues" evidence="1">
    <location>
        <begin position="94"/>
        <end position="103"/>
    </location>
</feature>
<accession>A0ABP9PW57</accession>
<dbReference type="RefSeq" id="WP_345461512.1">
    <property type="nucleotide sequence ID" value="NZ_BAABKG010000004.1"/>
</dbReference>
<evidence type="ECO:0000313" key="2">
    <source>
        <dbReference type="EMBL" id="GAA5153223.1"/>
    </source>
</evidence>
<evidence type="ECO:0000313" key="3">
    <source>
        <dbReference type="Proteomes" id="UP001500221"/>
    </source>
</evidence>
<name>A0ABP9PW57_9ACTN</name>
<keyword evidence="3" id="KW-1185">Reference proteome</keyword>
<proteinExistence type="predicted"/>
<dbReference type="Proteomes" id="UP001500221">
    <property type="component" value="Unassembled WGS sequence"/>
</dbReference>
<sequence>MSRALWFAAGAGAGLYATLRARRAAEALSVEGLQDRIGATVVGLRMFRDEVAQGKADAETRLRERMGAALTAGSPADDDRPAPLPTTNPTRHPSTSEKEAGTS</sequence>
<evidence type="ECO:0000256" key="1">
    <source>
        <dbReference type="SAM" id="MobiDB-lite"/>
    </source>
</evidence>
<dbReference type="Pfam" id="PF19664">
    <property type="entry name" value="DUF6167"/>
    <property type="match status" value="1"/>
</dbReference>
<protein>
    <recommendedName>
        <fullName evidence="4">Secreted protein</fullName>
    </recommendedName>
</protein>